<dbReference type="PANTHER" id="PTHR43575:SF1">
    <property type="entry name" value="PROTEIN ABCI7, CHLOROPLASTIC"/>
    <property type="match status" value="1"/>
</dbReference>
<dbReference type="EMBL" id="JBJQOH010000003">
    <property type="protein sequence ID" value="KAL3691920.1"/>
    <property type="molecule type" value="Genomic_DNA"/>
</dbReference>
<dbReference type="InterPro" id="IPR055346">
    <property type="entry name" value="Fe-S_cluster_assembly_SufBD"/>
</dbReference>
<dbReference type="AlphaFoldDB" id="A0ABD3HJW8"/>
<dbReference type="Pfam" id="PF19295">
    <property type="entry name" value="SufBD_N"/>
    <property type="match status" value="1"/>
</dbReference>
<accession>A0ABD3HJW8</accession>
<dbReference type="SUPFAM" id="SSF101960">
    <property type="entry name" value="Stabilizer of iron transporter SufD"/>
    <property type="match status" value="1"/>
</dbReference>
<keyword evidence="4" id="KW-1185">Reference proteome</keyword>
<protein>
    <submittedName>
        <fullName evidence="3">Uncharacterized protein</fullName>
    </submittedName>
</protein>
<reference evidence="3 4" key="1">
    <citation type="submission" date="2024-09" db="EMBL/GenBank/DDBJ databases">
        <title>Chromosome-scale assembly of Riccia sorocarpa.</title>
        <authorList>
            <person name="Paukszto L."/>
        </authorList>
    </citation>
    <scope>NUCLEOTIDE SEQUENCE [LARGE SCALE GENOMIC DNA]</scope>
    <source>
        <strain evidence="3">LP-2024</strain>
        <tissue evidence="3">Aerial parts of the thallus</tissue>
    </source>
</reference>
<feature type="domain" description="SUF system FeS cluster assembly SufBD core" evidence="1">
    <location>
        <begin position="320"/>
        <end position="547"/>
    </location>
</feature>
<evidence type="ECO:0000313" key="4">
    <source>
        <dbReference type="Proteomes" id="UP001633002"/>
    </source>
</evidence>
<evidence type="ECO:0000313" key="3">
    <source>
        <dbReference type="EMBL" id="KAL3691920.1"/>
    </source>
</evidence>
<feature type="domain" description="SUF system FeS cluster assembly SufBD N-terminal" evidence="2">
    <location>
        <begin position="151"/>
        <end position="299"/>
    </location>
</feature>
<sequence>MASLLQQSFAGSACLLPRRVKTTPTSVTEDCLVNAVSDKFMSAVTVHSLPLVWFKFVELASFDSVNPVGRLFKANKRQEVSSCGYYSVQVSTVSIHVQRIGGRHGVYAQGASLRDQAEASVSVVTPSTPDLFLLDLASKIEDSVAEGDHSGNDVLARLREEATEATLGCRWPTNKDEAYRFTDLKFLKQANIVPVSSPSETAFDPDSLNLQESEGSRLVFIDGVLSESLSNLENLPEGVIAGSISSIPQEAVRKYVLPRLSSVAERSQKDVFSCLNGVGARDLAVVIVPAGVKVTKPLYVLYYSSSQGSSSAGSTESSYGLSNPRLVVLVGKESQLDMVEDFSGAPESLYWSNSVCEIEIDERGRVGHSYVQEQGRHAVHIRQTYVSQAEASSYKLVEAVFGGRLSRHNLCIQQLGPDTITEMSTFLLAGRNQLHDLHSKLLLDHPRGISRQLHKCIVSDASGHGVFDGNVRVNRFAQQTDAGQLSRNLLLARRATVNVKPNLQIIANDVKCSHGAAISDLEEEQLFYFRARGIDAKTARSALVFSFGAEVLQKLEGAALRKRVENLVKNSLAEEGYINPEVAVTI</sequence>
<organism evidence="3 4">
    <name type="scientific">Riccia sorocarpa</name>
    <dbReference type="NCBI Taxonomy" id="122646"/>
    <lineage>
        <taxon>Eukaryota</taxon>
        <taxon>Viridiplantae</taxon>
        <taxon>Streptophyta</taxon>
        <taxon>Embryophyta</taxon>
        <taxon>Marchantiophyta</taxon>
        <taxon>Marchantiopsida</taxon>
        <taxon>Marchantiidae</taxon>
        <taxon>Marchantiales</taxon>
        <taxon>Ricciaceae</taxon>
        <taxon>Riccia</taxon>
    </lineage>
</organism>
<evidence type="ECO:0000259" key="2">
    <source>
        <dbReference type="Pfam" id="PF19295"/>
    </source>
</evidence>
<evidence type="ECO:0000259" key="1">
    <source>
        <dbReference type="Pfam" id="PF01458"/>
    </source>
</evidence>
<dbReference type="Proteomes" id="UP001633002">
    <property type="component" value="Unassembled WGS sequence"/>
</dbReference>
<proteinExistence type="predicted"/>
<comment type="caution">
    <text evidence="3">The sequence shown here is derived from an EMBL/GenBank/DDBJ whole genome shotgun (WGS) entry which is preliminary data.</text>
</comment>
<dbReference type="InterPro" id="IPR037284">
    <property type="entry name" value="SUF_FeS_clus_asmbl_SufBD_sf"/>
</dbReference>
<dbReference type="PANTHER" id="PTHR43575">
    <property type="entry name" value="PROTEIN ABCI7, CHLOROPLASTIC"/>
    <property type="match status" value="1"/>
</dbReference>
<dbReference type="InterPro" id="IPR000825">
    <property type="entry name" value="SUF_FeS_clus_asmbl_SufBD_core"/>
</dbReference>
<dbReference type="InterPro" id="IPR045595">
    <property type="entry name" value="SufBD_N"/>
</dbReference>
<gene>
    <name evidence="3" type="ORF">R1sor_005571</name>
</gene>
<dbReference type="Pfam" id="PF01458">
    <property type="entry name" value="SUFBD_core"/>
    <property type="match status" value="1"/>
</dbReference>
<name>A0ABD3HJW8_9MARC</name>